<gene>
    <name evidence="2" type="ORF">ENSA7_52260</name>
</gene>
<sequence length="169" mass="19294">MALLDRLIPDETNSKRHIMSSANKATTLSDTNKLLEDLIKLDYDAIEAYDAAIKRLKDAESKRQLSEFRNDHQRHTQNLGRFMKQAGKDPPTGPGLKQILTKGKVVLADISGDQAILKAMKSNEDDTNAAYERAVQHEGTSAELRDTLRENLNDERRHRSWIERRIKEI</sequence>
<evidence type="ECO:0000313" key="3">
    <source>
        <dbReference type="Proteomes" id="UP000238823"/>
    </source>
</evidence>
<organism evidence="2 3">
    <name type="scientific">Enhygromyxa salina</name>
    <dbReference type="NCBI Taxonomy" id="215803"/>
    <lineage>
        <taxon>Bacteria</taxon>
        <taxon>Pseudomonadati</taxon>
        <taxon>Myxococcota</taxon>
        <taxon>Polyangia</taxon>
        <taxon>Nannocystales</taxon>
        <taxon>Nannocystaceae</taxon>
        <taxon>Enhygromyxa</taxon>
    </lineage>
</organism>
<protein>
    <recommendedName>
        <fullName evidence="1">DUF2383 domain-containing protein</fullName>
    </recommendedName>
</protein>
<reference evidence="2 3" key="1">
    <citation type="submission" date="2018-03" db="EMBL/GenBank/DDBJ databases">
        <title>Draft Genome Sequences of the Obligatory Marine Myxobacteria Enhygromyxa salina SWB007.</title>
        <authorList>
            <person name="Poehlein A."/>
            <person name="Moghaddam J.A."/>
            <person name="Harms H."/>
            <person name="Alanjari M."/>
            <person name="Koenig G.M."/>
            <person name="Daniel R."/>
            <person name="Schaeberle T.F."/>
        </authorList>
    </citation>
    <scope>NUCLEOTIDE SEQUENCE [LARGE SCALE GENOMIC DNA]</scope>
    <source>
        <strain evidence="2 3">SWB007</strain>
    </source>
</reference>
<name>A0A2S9YFQ4_9BACT</name>
<feature type="domain" description="DUF2383" evidence="1">
    <location>
        <begin position="33"/>
        <end position="136"/>
    </location>
</feature>
<evidence type="ECO:0000313" key="2">
    <source>
        <dbReference type="EMBL" id="PRQ03935.1"/>
    </source>
</evidence>
<proteinExistence type="predicted"/>
<comment type="caution">
    <text evidence="2">The sequence shown here is derived from an EMBL/GenBank/DDBJ whole genome shotgun (WGS) entry which is preliminary data.</text>
</comment>
<dbReference type="InterPro" id="IPR009078">
    <property type="entry name" value="Ferritin-like_SF"/>
</dbReference>
<dbReference type="AlphaFoldDB" id="A0A2S9YFQ4"/>
<dbReference type="Gene3D" id="1.20.1260.10">
    <property type="match status" value="1"/>
</dbReference>
<dbReference type="InterPro" id="IPR012347">
    <property type="entry name" value="Ferritin-like"/>
</dbReference>
<dbReference type="InterPro" id="IPR019052">
    <property type="entry name" value="DUF2383"/>
</dbReference>
<accession>A0A2S9YFQ4</accession>
<dbReference type="Proteomes" id="UP000238823">
    <property type="component" value="Unassembled WGS sequence"/>
</dbReference>
<dbReference type="CDD" id="cd00657">
    <property type="entry name" value="Ferritin_like"/>
    <property type="match status" value="1"/>
</dbReference>
<dbReference type="Pfam" id="PF09537">
    <property type="entry name" value="DUF2383"/>
    <property type="match status" value="1"/>
</dbReference>
<dbReference type="SUPFAM" id="SSF47240">
    <property type="entry name" value="Ferritin-like"/>
    <property type="match status" value="1"/>
</dbReference>
<evidence type="ECO:0000259" key="1">
    <source>
        <dbReference type="Pfam" id="PF09537"/>
    </source>
</evidence>
<dbReference type="EMBL" id="PVNL01000106">
    <property type="protein sequence ID" value="PRQ03935.1"/>
    <property type="molecule type" value="Genomic_DNA"/>
</dbReference>